<accession>A0A2P2N9P8</accession>
<name>A0A2P2N9P8_RHIMU</name>
<evidence type="ECO:0000313" key="1">
    <source>
        <dbReference type="EMBL" id="MBX39215.1"/>
    </source>
</evidence>
<protein>
    <submittedName>
        <fullName evidence="1">Uncharacterized protein</fullName>
    </submittedName>
</protein>
<dbReference type="EMBL" id="GGEC01058731">
    <property type="protein sequence ID" value="MBX39215.1"/>
    <property type="molecule type" value="Transcribed_RNA"/>
</dbReference>
<reference evidence="1" key="1">
    <citation type="submission" date="2018-02" db="EMBL/GenBank/DDBJ databases">
        <title>Rhizophora mucronata_Transcriptome.</title>
        <authorList>
            <person name="Meera S.P."/>
            <person name="Sreeshan A."/>
            <person name="Augustine A."/>
        </authorList>
    </citation>
    <scope>NUCLEOTIDE SEQUENCE</scope>
    <source>
        <tissue evidence="1">Leaf</tissue>
    </source>
</reference>
<dbReference type="AlphaFoldDB" id="A0A2P2N9P8"/>
<organism evidence="1">
    <name type="scientific">Rhizophora mucronata</name>
    <name type="common">Asiatic mangrove</name>
    <dbReference type="NCBI Taxonomy" id="61149"/>
    <lineage>
        <taxon>Eukaryota</taxon>
        <taxon>Viridiplantae</taxon>
        <taxon>Streptophyta</taxon>
        <taxon>Embryophyta</taxon>
        <taxon>Tracheophyta</taxon>
        <taxon>Spermatophyta</taxon>
        <taxon>Magnoliopsida</taxon>
        <taxon>eudicotyledons</taxon>
        <taxon>Gunneridae</taxon>
        <taxon>Pentapetalae</taxon>
        <taxon>rosids</taxon>
        <taxon>fabids</taxon>
        <taxon>Malpighiales</taxon>
        <taxon>Rhizophoraceae</taxon>
        <taxon>Rhizophora</taxon>
    </lineage>
</organism>
<proteinExistence type="predicted"/>
<sequence length="44" mass="4882">MKENTITACLFQRQLISYWNPHRSSPINQSFIIEVAIDTSGGGG</sequence>